<proteinExistence type="predicted"/>
<reference evidence="2 3" key="1">
    <citation type="submission" date="2019-05" db="EMBL/GenBank/DDBJ databases">
        <title>Another draft genome of Portunus trituberculatus and its Hox gene families provides insights of decapod evolution.</title>
        <authorList>
            <person name="Jeong J.-H."/>
            <person name="Song I."/>
            <person name="Kim S."/>
            <person name="Choi T."/>
            <person name="Kim D."/>
            <person name="Ryu S."/>
            <person name="Kim W."/>
        </authorList>
    </citation>
    <scope>NUCLEOTIDE SEQUENCE [LARGE SCALE GENOMIC DNA]</scope>
    <source>
        <tissue evidence="2">Muscle</tissue>
    </source>
</reference>
<evidence type="ECO:0000313" key="2">
    <source>
        <dbReference type="EMBL" id="MPC50663.1"/>
    </source>
</evidence>
<dbReference type="AlphaFoldDB" id="A0A5B7G077"/>
<feature type="region of interest" description="Disordered" evidence="1">
    <location>
        <begin position="153"/>
        <end position="172"/>
    </location>
</feature>
<comment type="caution">
    <text evidence="2">The sequence shown here is derived from an EMBL/GenBank/DDBJ whole genome shotgun (WGS) entry which is preliminary data.</text>
</comment>
<gene>
    <name evidence="2" type="ORF">E2C01_044492</name>
</gene>
<keyword evidence="3" id="KW-1185">Reference proteome</keyword>
<name>A0A5B7G077_PORTR</name>
<dbReference type="Proteomes" id="UP000324222">
    <property type="component" value="Unassembled WGS sequence"/>
</dbReference>
<organism evidence="2 3">
    <name type="scientific">Portunus trituberculatus</name>
    <name type="common">Swimming crab</name>
    <name type="synonym">Neptunus trituberculatus</name>
    <dbReference type="NCBI Taxonomy" id="210409"/>
    <lineage>
        <taxon>Eukaryota</taxon>
        <taxon>Metazoa</taxon>
        <taxon>Ecdysozoa</taxon>
        <taxon>Arthropoda</taxon>
        <taxon>Crustacea</taxon>
        <taxon>Multicrustacea</taxon>
        <taxon>Malacostraca</taxon>
        <taxon>Eumalacostraca</taxon>
        <taxon>Eucarida</taxon>
        <taxon>Decapoda</taxon>
        <taxon>Pleocyemata</taxon>
        <taxon>Brachyura</taxon>
        <taxon>Eubrachyura</taxon>
        <taxon>Portunoidea</taxon>
        <taxon>Portunidae</taxon>
        <taxon>Portuninae</taxon>
        <taxon>Portunus</taxon>
    </lineage>
</organism>
<accession>A0A5B7G077</accession>
<evidence type="ECO:0000313" key="3">
    <source>
        <dbReference type="Proteomes" id="UP000324222"/>
    </source>
</evidence>
<evidence type="ECO:0000256" key="1">
    <source>
        <dbReference type="SAM" id="MobiDB-lite"/>
    </source>
</evidence>
<dbReference type="EMBL" id="VSRR010009648">
    <property type="protein sequence ID" value="MPC50663.1"/>
    <property type="molecule type" value="Genomic_DNA"/>
</dbReference>
<sequence>MCPEHEHCHRRDQHRPTRAATPQLATLLLADFSQRFVLGLPPQHPKPTHPRCSVSIVLLNFFPLFCRCWWGHLPRLVPQRDYPHHSCGRPPPPFPHVDVPPSQHSAITRCSKYNLLRSGRDPCVPSTHSHELRAGGQRALCASPLKPCARRPAAAVSGGADERCGAGRGGAR</sequence>
<protein>
    <submittedName>
        <fullName evidence="2">Uncharacterized protein</fullName>
    </submittedName>
</protein>